<evidence type="ECO:0000313" key="2">
    <source>
        <dbReference type="Proteomes" id="UP000800094"/>
    </source>
</evidence>
<sequence length="275" mass="31794">MQPCYFSKLSLEMRDRVYHFAWNGTQLHTHHISKRFAVCATYGEPSVDSKGLPPWLLANGQIMTEAMGLFHRQGVLHVCAKIPKSSKTNSLIRFELFYHISSSFFAPWSADAEFFAYLSERDSTAKRITFDFRPYEEAALGRCDWTKSWAFSEALKACILGRVEFVFKTGPYEESCPEEKLRLAVTSCEEFSLGLLKREYAKLSVKVWTVKRYRHLEIHVEVKLPPRESIRKRKRDEDGNAGLDLALGQLRLGRDFREPWSKYTMTGLLVDLLYG</sequence>
<dbReference type="EMBL" id="ML987189">
    <property type="protein sequence ID" value="KAF2256464.1"/>
    <property type="molecule type" value="Genomic_DNA"/>
</dbReference>
<evidence type="ECO:0000313" key="1">
    <source>
        <dbReference type="EMBL" id="KAF2256464.1"/>
    </source>
</evidence>
<reference evidence="1" key="1">
    <citation type="journal article" date="2020" name="Stud. Mycol.">
        <title>101 Dothideomycetes genomes: a test case for predicting lifestyles and emergence of pathogens.</title>
        <authorList>
            <person name="Haridas S."/>
            <person name="Albert R."/>
            <person name="Binder M."/>
            <person name="Bloem J."/>
            <person name="Labutti K."/>
            <person name="Salamov A."/>
            <person name="Andreopoulos B."/>
            <person name="Baker S."/>
            <person name="Barry K."/>
            <person name="Bills G."/>
            <person name="Bluhm B."/>
            <person name="Cannon C."/>
            <person name="Castanera R."/>
            <person name="Culley D."/>
            <person name="Daum C."/>
            <person name="Ezra D."/>
            <person name="Gonzalez J."/>
            <person name="Henrissat B."/>
            <person name="Kuo A."/>
            <person name="Liang C."/>
            <person name="Lipzen A."/>
            <person name="Lutzoni F."/>
            <person name="Magnuson J."/>
            <person name="Mondo S."/>
            <person name="Nolan M."/>
            <person name="Ohm R."/>
            <person name="Pangilinan J."/>
            <person name="Park H.-J."/>
            <person name="Ramirez L."/>
            <person name="Alfaro M."/>
            <person name="Sun H."/>
            <person name="Tritt A."/>
            <person name="Yoshinaga Y."/>
            <person name="Zwiers L.-H."/>
            <person name="Turgeon B."/>
            <person name="Goodwin S."/>
            <person name="Spatafora J."/>
            <person name="Crous P."/>
            <person name="Grigoriev I."/>
        </authorList>
    </citation>
    <scope>NUCLEOTIDE SEQUENCE</scope>
    <source>
        <strain evidence="1">CBS 122368</strain>
    </source>
</reference>
<name>A0A6A6J121_9PLEO</name>
<keyword evidence="2" id="KW-1185">Reference proteome</keyword>
<dbReference type="Proteomes" id="UP000800094">
    <property type="component" value="Unassembled WGS sequence"/>
</dbReference>
<accession>A0A6A6J121</accession>
<gene>
    <name evidence="1" type="ORF">BU26DRAFT_22932</name>
</gene>
<dbReference type="GeneID" id="54574171"/>
<protein>
    <submittedName>
        <fullName evidence="1">Uncharacterized protein</fullName>
    </submittedName>
</protein>
<proteinExistence type="predicted"/>
<dbReference type="AlphaFoldDB" id="A0A6A6J121"/>
<organism evidence="1 2">
    <name type="scientific">Trematosphaeria pertusa</name>
    <dbReference type="NCBI Taxonomy" id="390896"/>
    <lineage>
        <taxon>Eukaryota</taxon>
        <taxon>Fungi</taxon>
        <taxon>Dikarya</taxon>
        <taxon>Ascomycota</taxon>
        <taxon>Pezizomycotina</taxon>
        <taxon>Dothideomycetes</taxon>
        <taxon>Pleosporomycetidae</taxon>
        <taxon>Pleosporales</taxon>
        <taxon>Massarineae</taxon>
        <taxon>Trematosphaeriaceae</taxon>
        <taxon>Trematosphaeria</taxon>
    </lineage>
</organism>
<dbReference type="RefSeq" id="XP_033691468.1">
    <property type="nucleotide sequence ID" value="XM_033820841.1"/>
</dbReference>